<dbReference type="Pfam" id="PF13442">
    <property type="entry name" value="Cytochrome_CBB3"/>
    <property type="match status" value="2"/>
</dbReference>
<sequence>MAEHEVIKDPITGAETTGHVWDDTLMEFNNPLPLWWVWAFYGTVIFSIVYWILFPAWPIGFLEKGYTTGIKTISYEKNGEEVTRHWNTRSLLWADMHRGPEEAKRQEMLKVVAETPFDDIAKDPQKAQFVQAYGKNTFADNCAGCHQAGGQGVIGHYPNIADDAWLWGSDVAQIEATIRGGRNGMMPAHKDILTPEEIGNVSNYVLSLSGETANAEAVTAGKLVFDTKGCAGCHTPAGTGMAALGAANLTDKIWTQANVPGADTLEDKVAAVSGVISGGIQRQMPAFDGRLSENEIKVLVSYVKLMSAQ</sequence>
<dbReference type="InterPro" id="IPR050597">
    <property type="entry name" value="Cytochrome_c_Oxidase_Subunit"/>
</dbReference>
<evidence type="ECO:0000256" key="15">
    <source>
        <dbReference type="ARBA" id="ARBA00023002"/>
    </source>
</evidence>
<feature type="binding site" description="axial binding residue" evidence="20">
    <location>
        <position position="146"/>
    </location>
    <ligand>
        <name>heme c</name>
        <dbReference type="ChEBI" id="CHEBI:61717"/>
        <label>1</label>
    </ligand>
    <ligandPart>
        <name>Fe</name>
        <dbReference type="ChEBI" id="CHEBI:18248"/>
    </ligandPart>
</feature>
<evidence type="ECO:0000256" key="21">
    <source>
        <dbReference type="PIRSR" id="PIRSR000006-2"/>
    </source>
</evidence>
<dbReference type="GO" id="GO:1902600">
    <property type="term" value="P:proton transmembrane transport"/>
    <property type="evidence" value="ECO:0007669"/>
    <property type="project" value="UniProtKB-KW"/>
</dbReference>
<evidence type="ECO:0000256" key="7">
    <source>
        <dbReference type="ARBA" id="ARBA00022617"/>
    </source>
</evidence>
<evidence type="ECO:0000259" key="23">
    <source>
        <dbReference type="PROSITE" id="PS51007"/>
    </source>
</evidence>
<keyword evidence="10 19" id="KW-0479">Metal-binding</keyword>
<feature type="binding site" description="covalent" evidence="21">
    <location>
        <position position="233"/>
    </location>
    <ligand>
        <name>heme c</name>
        <dbReference type="ChEBI" id="CHEBI:61717"/>
        <label>2</label>
    </ligand>
</feature>
<dbReference type="UniPathway" id="UPA00705"/>
<evidence type="ECO:0000256" key="2">
    <source>
        <dbReference type="ARBA" id="ARBA00004673"/>
    </source>
</evidence>
<evidence type="ECO:0000256" key="17">
    <source>
        <dbReference type="ARBA" id="ARBA00023065"/>
    </source>
</evidence>
<evidence type="ECO:0000256" key="22">
    <source>
        <dbReference type="SAM" id="Phobius"/>
    </source>
</evidence>
<evidence type="ECO:0000256" key="8">
    <source>
        <dbReference type="ARBA" id="ARBA00022660"/>
    </source>
</evidence>
<comment type="cofactor">
    <cofactor evidence="19 21">
        <name>heme c</name>
        <dbReference type="ChEBI" id="CHEBI:61717"/>
    </cofactor>
    <text evidence="19 21">Binds 2 heme C groups per subunit.</text>
</comment>
<dbReference type="InterPro" id="IPR004678">
    <property type="entry name" value="Cyt_c_oxidase_cbb3_su3"/>
</dbReference>
<comment type="function">
    <text evidence="19">C-type cytochrome. Part of the cbb3-type cytochrome c oxidase complex.</text>
</comment>
<evidence type="ECO:0000256" key="18">
    <source>
        <dbReference type="ARBA" id="ARBA00023136"/>
    </source>
</evidence>
<evidence type="ECO:0000256" key="10">
    <source>
        <dbReference type="ARBA" id="ARBA00022723"/>
    </source>
</evidence>
<evidence type="ECO:0000256" key="4">
    <source>
        <dbReference type="ARBA" id="ARBA00022448"/>
    </source>
</evidence>
<feature type="domain" description="Cytochrome c" evidence="23">
    <location>
        <begin position="129"/>
        <end position="209"/>
    </location>
</feature>
<gene>
    <name evidence="24" type="ORF">HELGO_WM4864</name>
</gene>
<dbReference type="GO" id="GO:0005886">
    <property type="term" value="C:plasma membrane"/>
    <property type="evidence" value="ECO:0007669"/>
    <property type="project" value="UniProtKB-SubCell"/>
</dbReference>
<keyword evidence="15 19" id="KW-0560">Oxidoreductase</keyword>
<dbReference type="InterPro" id="IPR008168">
    <property type="entry name" value="Cyt_C_IC"/>
</dbReference>
<protein>
    <recommendedName>
        <fullName evidence="19">Cbb3-type cytochrome c oxidase subunit</fullName>
    </recommendedName>
</protein>
<keyword evidence="9 22" id="KW-0812">Transmembrane</keyword>
<keyword evidence="8 19" id="KW-0679">Respiratory chain</keyword>
<dbReference type="Gene3D" id="6.10.280.130">
    <property type="match status" value="1"/>
</dbReference>
<keyword evidence="17 19" id="KW-0406">Ion transport</keyword>
<dbReference type="NCBIfam" id="TIGR00782">
    <property type="entry name" value="ccoP"/>
    <property type="match status" value="1"/>
</dbReference>
<evidence type="ECO:0000256" key="9">
    <source>
        <dbReference type="ARBA" id="ARBA00022692"/>
    </source>
</evidence>
<keyword evidence="18 19" id="KW-0472">Membrane</keyword>
<dbReference type="Pfam" id="PF14715">
    <property type="entry name" value="FixP_N"/>
    <property type="match status" value="1"/>
</dbReference>
<feature type="binding site" description="axial binding residue" evidence="20">
    <location>
        <position position="186"/>
    </location>
    <ligand>
        <name>heme c</name>
        <dbReference type="ChEBI" id="CHEBI:61717"/>
        <label>2</label>
    </ligand>
    <ligandPart>
        <name>Fe</name>
        <dbReference type="ChEBI" id="CHEBI:18248"/>
    </ligandPart>
</feature>
<dbReference type="AlphaFoldDB" id="A0A6S6TMB0"/>
<dbReference type="InterPro" id="IPR038414">
    <property type="entry name" value="CcoP_N_sf"/>
</dbReference>
<reference evidence="24" key="1">
    <citation type="submission" date="2020-01" db="EMBL/GenBank/DDBJ databases">
        <authorList>
            <person name="Meier V. D."/>
            <person name="Meier V D."/>
        </authorList>
    </citation>
    <scope>NUCLEOTIDE SEQUENCE</scope>
    <source>
        <strain evidence="24">HLG_WM_MAG_07</strain>
    </source>
</reference>
<evidence type="ECO:0000256" key="3">
    <source>
        <dbReference type="ARBA" id="ARBA00006113"/>
    </source>
</evidence>
<feature type="binding site" description="covalent" evidence="21">
    <location>
        <position position="230"/>
    </location>
    <ligand>
        <name>heme c</name>
        <dbReference type="ChEBI" id="CHEBI:61717"/>
        <label>2</label>
    </ligand>
</feature>
<evidence type="ECO:0000256" key="19">
    <source>
        <dbReference type="PIRNR" id="PIRNR000006"/>
    </source>
</evidence>
<keyword evidence="5 19" id="KW-1003">Cell membrane</keyword>
<feature type="binding site" description="covalent" evidence="21">
    <location>
        <position position="145"/>
    </location>
    <ligand>
        <name>heme c</name>
        <dbReference type="ChEBI" id="CHEBI:61717"/>
        <label>1</label>
    </ligand>
</feature>
<evidence type="ECO:0000256" key="16">
    <source>
        <dbReference type="ARBA" id="ARBA00023004"/>
    </source>
</evidence>
<dbReference type="InterPro" id="IPR032858">
    <property type="entry name" value="CcoP_N"/>
</dbReference>
<evidence type="ECO:0000256" key="14">
    <source>
        <dbReference type="ARBA" id="ARBA00022989"/>
    </source>
</evidence>
<feature type="binding site" description="covalent" evidence="21">
    <location>
        <position position="142"/>
    </location>
    <ligand>
        <name>heme c</name>
        <dbReference type="ChEBI" id="CHEBI:61717"/>
        <label>1</label>
    </ligand>
</feature>
<dbReference type="GO" id="GO:0006119">
    <property type="term" value="P:oxidative phosphorylation"/>
    <property type="evidence" value="ECO:0007669"/>
    <property type="project" value="UniProtKB-UniPathway"/>
</dbReference>
<evidence type="ECO:0000256" key="1">
    <source>
        <dbReference type="ARBA" id="ARBA00004533"/>
    </source>
</evidence>
<comment type="similarity">
    <text evidence="3 19">Belongs to the CcoP / FixP family.</text>
</comment>
<keyword evidence="13 19" id="KW-0249">Electron transport</keyword>
<dbReference type="PRINTS" id="PR00605">
    <property type="entry name" value="CYTCHROMECIC"/>
</dbReference>
<evidence type="ECO:0000256" key="11">
    <source>
        <dbReference type="ARBA" id="ARBA00022737"/>
    </source>
</evidence>
<organism evidence="24">
    <name type="scientific">uncultured Thiotrichaceae bacterium</name>
    <dbReference type="NCBI Taxonomy" id="298394"/>
    <lineage>
        <taxon>Bacteria</taxon>
        <taxon>Pseudomonadati</taxon>
        <taxon>Pseudomonadota</taxon>
        <taxon>Gammaproteobacteria</taxon>
        <taxon>Thiotrichales</taxon>
        <taxon>Thiotrichaceae</taxon>
        <taxon>environmental samples</taxon>
    </lineage>
</organism>
<keyword evidence="7 19" id="KW-0349">Heme</keyword>
<keyword evidence="12 19" id="KW-0375">Hydrogen ion transport</keyword>
<evidence type="ECO:0000256" key="12">
    <source>
        <dbReference type="ARBA" id="ARBA00022781"/>
    </source>
</evidence>
<evidence type="ECO:0000256" key="6">
    <source>
        <dbReference type="ARBA" id="ARBA00022519"/>
    </source>
</evidence>
<keyword evidence="14 22" id="KW-1133">Transmembrane helix</keyword>
<comment type="pathway">
    <text evidence="2 19">Energy metabolism; oxidative phosphorylation.</text>
</comment>
<name>A0A6S6TMB0_9GAMM</name>
<dbReference type="GO" id="GO:0005506">
    <property type="term" value="F:iron ion binding"/>
    <property type="evidence" value="ECO:0007669"/>
    <property type="project" value="InterPro"/>
</dbReference>
<feature type="transmembrane region" description="Helical" evidence="22">
    <location>
        <begin position="35"/>
        <end position="54"/>
    </location>
</feature>
<keyword evidence="11" id="KW-0677">Repeat</keyword>
<feature type="binding site" description="axial binding residue" evidence="20">
    <location>
        <position position="284"/>
    </location>
    <ligand>
        <name>heme c</name>
        <dbReference type="ChEBI" id="CHEBI:61717"/>
        <label>1</label>
    </ligand>
    <ligandPart>
        <name>Fe</name>
        <dbReference type="ChEBI" id="CHEBI:18248"/>
    </ligandPart>
</feature>
<evidence type="ECO:0000256" key="5">
    <source>
        <dbReference type="ARBA" id="ARBA00022475"/>
    </source>
</evidence>
<dbReference type="SUPFAM" id="SSF46626">
    <property type="entry name" value="Cytochrome c"/>
    <property type="match status" value="2"/>
</dbReference>
<dbReference type="GO" id="GO:0016491">
    <property type="term" value="F:oxidoreductase activity"/>
    <property type="evidence" value="ECO:0007669"/>
    <property type="project" value="UniProtKB-KW"/>
</dbReference>
<accession>A0A6S6TMB0</accession>
<dbReference type="EMBL" id="CACVAY010000084">
    <property type="protein sequence ID" value="CAA6817740.1"/>
    <property type="molecule type" value="Genomic_DNA"/>
</dbReference>
<evidence type="ECO:0000256" key="20">
    <source>
        <dbReference type="PIRSR" id="PIRSR000006-1"/>
    </source>
</evidence>
<keyword evidence="6 19" id="KW-0997">Cell inner membrane</keyword>
<comment type="subcellular location">
    <subcellularLocation>
        <location evidence="1 19">Cell inner membrane</location>
    </subcellularLocation>
</comment>
<dbReference type="InterPro" id="IPR036909">
    <property type="entry name" value="Cyt_c-like_dom_sf"/>
</dbReference>
<dbReference type="PIRSF" id="PIRSF000006">
    <property type="entry name" value="Cbb3-Cox_fixP"/>
    <property type="match status" value="1"/>
</dbReference>
<evidence type="ECO:0000256" key="13">
    <source>
        <dbReference type="ARBA" id="ARBA00022982"/>
    </source>
</evidence>
<keyword evidence="16 19" id="KW-0408">Iron</keyword>
<dbReference type="PANTHER" id="PTHR33751:SF1">
    <property type="entry name" value="CBB3-TYPE CYTOCHROME C OXIDASE SUBUNIT FIXP"/>
    <property type="match status" value="1"/>
</dbReference>
<dbReference type="Gene3D" id="1.10.760.10">
    <property type="entry name" value="Cytochrome c-like domain"/>
    <property type="match status" value="2"/>
</dbReference>
<feature type="binding site" description="axial binding residue" evidence="20">
    <location>
        <position position="234"/>
    </location>
    <ligand>
        <name>heme c</name>
        <dbReference type="ChEBI" id="CHEBI:61717"/>
        <label>2</label>
    </ligand>
    <ligandPart>
        <name>Fe</name>
        <dbReference type="ChEBI" id="CHEBI:18248"/>
    </ligandPart>
</feature>
<evidence type="ECO:0000313" key="24">
    <source>
        <dbReference type="EMBL" id="CAA6817740.1"/>
    </source>
</evidence>
<dbReference type="GO" id="GO:0020037">
    <property type="term" value="F:heme binding"/>
    <property type="evidence" value="ECO:0007669"/>
    <property type="project" value="InterPro"/>
</dbReference>
<dbReference type="PANTHER" id="PTHR33751">
    <property type="entry name" value="CBB3-TYPE CYTOCHROME C OXIDASE SUBUNIT FIXP"/>
    <property type="match status" value="1"/>
</dbReference>
<dbReference type="GO" id="GO:0009055">
    <property type="term" value="F:electron transfer activity"/>
    <property type="evidence" value="ECO:0007669"/>
    <property type="project" value="InterPro"/>
</dbReference>
<comment type="subunit">
    <text evidence="19">Component of the cbb3-type cytochrome c oxidase.</text>
</comment>
<dbReference type="InterPro" id="IPR009056">
    <property type="entry name" value="Cyt_c-like_dom"/>
</dbReference>
<keyword evidence="4 19" id="KW-0813">Transport</keyword>
<feature type="domain" description="Cytochrome c" evidence="23">
    <location>
        <begin position="216"/>
        <end position="307"/>
    </location>
</feature>
<dbReference type="PROSITE" id="PS51007">
    <property type="entry name" value="CYTC"/>
    <property type="match status" value="2"/>
</dbReference>
<proteinExistence type="inferred from homology"/>